<evidence type="ECO:0000313" key="2">
    <source>
        <dbReference type="EMBL" id="MBO2449530.1"/>
    </source>
</evidence>
<accession>A0A939TAX2</accession>
<dbReference type="Gene3D" id="3.40.1660.10">
    <property type="entry name" value="EreA-like (biosynthetic domain)"/>
    <property type="match status" value="1"/>
</dbReference>
<dbReference type="PANTHER" id="PTHR31299:SF0">
    <property type="entry name" value="ESTERASE, PUTATIVE (AFU_ORTHOLOGUE AFUA_1G05850)-RELATED"/>
    <property type="match status" value="1"/>
</dbReference>
<dbReference type="CDD" id="cd14728">
    <property type="entry name" value="Ere-like"/>
    <property type="match status" value="1"/>
</dbReference>
<dbReference type="InterPro" id="IPR014622">
    <property type="entry name" value="UCP036794_erythomycin"/>
</dbReference>
<dbReference type="PANTHER" id="PTHR31299">
    <property type="entry name" value="ESTERASE, PUTATIVE (AFU_ORTHOLOGUE AFUA_1G05850)-RELATED"/>
    <property type="match status" value="1"/>
</dbReference>
<keyword evidence="3" id="KW-1185">Reference proteome</keyword>
<dbReference type="GO" id="GO:0046677">
    <property type="term" value="P:response to antibiotic"/>
    <property type="evidence" value="ECO:0007669"/>
    <property type="project" value="InterPro"/>
</dbReference>
<evidence type="ECO:0000256" key="1">
    <source>
        <dbReference type="SAM" id="SignalP"/>
    </source>
</evidence>
<name>A0A939TAX2_9ACTN</name>
<protein>
    <submittedName>
        <fullName evidence="2">Erythromycin esterase family protein</fullName>
    </submittedName>
</protein>
<feature type="signal peptide" evidence="1">
    <location>
        <begin position="1"/>
        <end position="27"/>
    </location>
</feature>
<dbReference type="AlphaFoldDB" id="A0A939TAX2"/>
<reference evidence="2" key="1">
    <citation type="submission" date="2021-03" db="EMBL/GenBank/DDBJ databases">
        <authorList>
            <person name="Kanchanasin P."/>
            <person name="Saeng-In P."/>
            <person name="Phongsopitanun W."/>
            <person name="Yuki M."/>
            <person name="Kudo T."/>
            <person name="Ohkuma M."/>
            <person name="Tanasupawat S."/>
        </authorList>
    </citation>
    <scope>NUCLEOTIDE SEQUENCE</scope>
    <source>
        <strain evidence="2">GKU 128</strain>
    </source>
</reference>
<dbReference type="EMBL" id="JAGEOJ010000008">
    <property type="protein sequence ID" value="MBO2449530.1"/>
    <property type="molecule type" value="Genomic_DNA"/>
</dbReference>
<dbReference type="InterPro" id="IPR007815">
    <property type="entry name" value="Emycin_Estase"/>
</dbReference>
<proteinExistence type="predicted"/>
<evidence type="ECO:0000313" key="3">
    <source>
        <dbReference type="Proteomes" id="UP000669179"/>
    </source>
</evidence>
<dbReference type="RefSeq" id="WP_208257416.1">
    <property type="nucleotide sequence ID" value="NZ_JAGEOJ010000008.1"/>
</dbReference>
<feature type="chain" id="PRO_5039678230" evidence="1">
    <location>
        <begin position="28"/>
        <end position="437"/>
    </location>
</feature>
<comment type="caution">
    <text evidence="2">The sequence shown here is derived from an EMBL/GenBank/DDBJ whole genome shotgun (WGS) entry which is preliminary data.</text>
</comment>
<dbReference type="PIRSF" id="PIRSF036794">
    <property type="entry name" value="UCP_erythr_ester"/>
    <property type="match status" value="1"/>
</dbReference>
<dbReference type="InterPro" id="IPR052036">
    <property type="entry name" value="Hydrolase/PRTase-associated"/>
</dbReference>
<dbReference type="Pfam" id="PF05139">
    <property type="entry name" value="Erythro_esteras"/>
    <property type="match status" value="1"/>
</dbReference>
<gene>
    <name evidence="2" type="ORF">J4573_20685</name>
</gene>
<dbReference type="SUPFAM" id="SSF159501">
    <property type="entry name" value="EreA/ChaN-like"/>
    <property type="match status" value="1"/>
</dbReference>
<keyword evidence="1" id="KW-0732">Signal</keyword>
<dbReference type="Gene3D" id="1.20.1440.30">
    <property type="entry name" value="Biosynthetic Protein domain"/>
    <property type="match status" value="1"/>
</dbReference>
<dbReference type="Proteomes" id="UP000669179">
    <property type="component" value="Unassembled WGS sequence"/>
</dbReference>
<sequence length="437" mass="48740">MRPHRIVAFTLPVAAAASLTGTATATAATAAGASAEPRPVASWITRNATPLSTIDPRAPLTDLAPLRRTIGDATIVGLGESTHGASEEAKLKHRVLRLLVERMGFRSIAWEEDWTLGLQLNDYILTGKRDPAALLKKGDWQSQEVLDVLHWLRSFNKAHPHDPVRFFGVEYYATQRSAYDAVTAYTAKNAPDRLAEVKRQVEAILPWTADIGAYVQWLWKDASDADKQRFATHARALYSLVERLPHRRGYEVTLHAARQILSFYEHYDLKDNNAYRDEHTSQNLRWWRSFSHDKVVYWAAAPHSANAPHVRLSAAPGPDITFAGVGSFMRRWYGERYRSIGFTFDHGSIAGDPGGPALPAPPPPEGWAEHPLGRVPYAQYAIDLRKPAPPAVTTWLTSPATTRGLIWVPSSTWTGGSLRQYYDAIVHRQTITPQHPL</sequence>
<organism evidence="2 3">
    <name type="scientific">Actinomadura barringtoniae</name>
    <dbReference type="NCBI Taxonomy" id="1427535"/>
    <lineage>
        <taxon>Bacteria</taxon>
        <taxon>Bacillati</taxon>
        <taxon>Actinomycetota</taxon>
        <taxon>Actinomycetes</taxon>
        <taxon>Streptosporangiales</taxon>
        <taxon>Thermomonosporaceae</taxon>
        <taxon>Actinomadura</taxon>
    </lineage>
</organism>
<dbReference type="Gene3D" id="3.30.1870.10">
    <property type="entry name" value="EreA-like, domain 2"/>
    <property type="match status" value="1"/>
</dbReference>